<proteinExistence type="predicted"/>
<keyword evidence="2" id="KW-1185">Reference proteome</keyword>
<name>A0AAV2JKY7_KNICA</name>
<evidence type="ECO:0000313" key="1">
    <source>
        <dbReference type="EMBL" id="CAL1577398.1"/>
    </source>
</evidence>
<reference evidence="1 2" key="1">
    <citation type="submission" date="2024-04" db="EMBL/GenBank/DDBJ databases">
        <authorList>
            <person name="Waldvogel A.-M."/>
            <person name="Schoenle A."/>
        </authorList>
    </citation>
    <scope>NUCLEOTIDE SEQUENCE [LARGE SCALE GENOMIC DNA]</scope>
</reference>
<sequence>MCSGLRDSTARVAYGQQNQAEGEAWWWWWWWSRGEVEPSQYPLYGYIHGAGIAATGRVHLKSLCAGDFQCWNAPAGWAVVLGGDGGGSEQGGL</sequence>
<accession>A0AAV2JKY7</accession>
<organism evidence="1 2">
    <name type="scientific">Knipowitschia caucasica</name>
    <name type="common">Caucasian dwarf goby</name>
    <name type="synonym">Pomatoschistus caucasicus</name>
    <dbReference type="NCBI Taxonomy" id="637954"/>
    <lineage>
        <taxon>Eukaryota</taxon>
        <taxon>Metazoa</taxon>
        <taxon>Chordata</taxon>
        <taxon>Craniata</taxon>
        <taxon>Vertebrata</taxon>
        <taxon>Euteleostomi</taxon>
        <taxon>Actinopterygii</taxon>
        <taxon>Neopterygii</taxon>
        <taxon>Teleostei</taxon>
        <taxon>Neoteleostei</taxon>
        <taxon>Acanthomorphata</taxon>
        <taxon>Gobiaria</taxon>
        <taxon>Gobiiformes</taxon>
        <taxon>Gobioidei</taxon>
        <taxon>Gobiidae</taxon>
        <taxon>Gobiinae</taxon>
        <taxon>Knipowitschia</taxon>
    </lineage>
</organism>
<gene>
    <name evidence="1" type="ORF">KC01_LOCUS8753</name>
</gene>
<dbReference type="EMBL" id="OZ035835">
    <property type="protein sequence ID" value="CAL1577398.1"/>
    <property type="molecule type" value="Genomic_DNA"/>
</dbReference>
<dbReference type="Proteomes" id="UP001497482">
    <property type="component" value="Chromosome 13"/>
</dbReference>
<evidence type="ECO:0000313" key="2">
    <source>
        <dbReference type="Proteomes" id="UP001497482"/>
    </source>
</evidence>
<protein>
    <submittedName>
        <fullName evidence="1">Uncharacterized protein</fullName>
    </submittedName>
</protein>
<dbReference type="AlphaFoldDB" id="A0AAV2JKY7"/>